<proteinExistence type="predicted"/>
<evidence type="ECO:0000313" key="1">
    <source>
        <dbReference type="EMBL" id="KAJ8629435.1"/>
    </source>
</evidence>
<sequence>MKPGLTIFIYFMIFVIHSSKILPIGAEDVYYAEERDALIQIRELLNSAHLHKVWTGRPCWYNHSNWAGIECWNSHVVSVVLDGIQLTGPLPPACFRNITFLSKLSLRNNSLFGPLPDLTNLNHLQFVILSNNRFNGSIPLEYINLPNLSHLELQENLLTGTIPPFNQTTLTVFNVSVNHFEGQIPETPVLLKFPRSSYDNNLGLCGKPVQKQCPLSSPALIPSGKSKHKPLKIWGIALIAVAAVLVPFIVMLVFLCYFRRMHGKGATGEHSEASVEQTETGVKSSESRGDPERTVELEFFGKDRQIFDLDDLLRASAKMMGKGKLGSAYKAILESGSAVVVKRLKEMNGLSKKEFVQQMQLLGNMKHENLVEIIAFYYSKDEKLVVYDFVQGGSLFELLHDNRGAERVPLNWDTRLSIVKGIARGLAYLHQSLPSHKVPHANLKSPNILIQYHNQNYHPKLTDFGFEPLIPPRKLAEMLAVGKAPEGSEGKKLTHKADVYCFGLIMLEVITGRIPGEFSPGNNDASDDLSEWVRSVVHQDWSTDILDMEIRQVKEGHEEMLELTEIALKCTSSVPELRPKMSEVLKWIEEIKEACEPRSGAQGEDVSIE</sequence>
<keyword evidence="2" id="KW-1185">Reference proteome</keyword>
<organism evidence="1 2">
    <name type="scientific">Persea americana</name>
    <name type="common">Avocado</name>
    <dbReference type="NCBI Taxonomy" id="3435"/>
    <lineage>
        <taxon>Eukaryota</taxon>
        <taxon>Viridiplantae</taxon>
        <taxon>Streptophyta</taxon>
        <taxon>Embryophyta</taxon>
        <taxon>Tracheophyta</taxon>
        <taxon>Spermatophyta</taxon>
        <taxon>Magnoliopsida</taxon>
        <taxon>Magnoliidae</taxon>
        <taxon>Laurales</taxon>
        <taxon>Lauraceae</taxon>
        <taxon>Persea</taxon>
    </lineage>
</organism>
<evidence type="ECO:0000313" key="2">
    <source>
        <dbReference type="Proteomes" id="UP001234297"/>
    </source>
</evidence>
<comment type="caution">
    <text evidence="1">The sequence shown here is derived from an EMBL/GenBank/DDBJ whole genome shotgun (WGS) entry which is preliminary data.</text>
</comment>
<protein>
    <submittedName>
        <fullName evidence="1">Uncharacterized protein</fullName>
    </submittedName>
</protein>
<dbReference type="EMBL" id="CM056815">
    <property type="protein sequence ID" value="KAJ8629435.1"/>
    <property type="molecule type" value="Genomic_DNA"/>
</dbReference>
<dbReference type="Proteomes" id="UP001234297">
    <property type="component" value="Chromosome 7"/>
</dbReference>
<gene>
    <name evidence="1" type="ORF">MRB53_022758</name>
</gene>
<accession>A0ACC2L834</accession>
<reference evidence="1 2" key="1">
    <citation type="journal article" date="2022" name="Hortic Res">
        <title>A haplotype resolved chromosomal level avocado genome allows analysis of novel avocado genes.</title>
        <authorList>
            <person name="Nath O."/>
            <person name="Fletcher S.J."/>
            <person name="Hayward A."/>
            <person name="Shaw L.M."/>
            <person name="Masouleh A.K."/>
            <person name="Furtado A."/>
            <person name="Henry R.J."/>
            <person name="Mitter N."/>
        </authorList>
    </citation>
    <scope>NUCLEOTIDE SEQUENCE [LARGE SCALE GENOMIC DNA]</scope>
    <source>
        <strain evidence="2">cv. Hass</strain>
    </source>
</reference>
<name>A0ACC2L834_PERAE</name>